<dbReference type="STRING" id="1618387.UW44_C0001G0062"/>
<dbReference type="PANTHER" id="PTHR46401:SF2">
    <property type="entry name" value="GLYCOSYLTRANSFERASE WBBK-RELATED"/>
    <property type="match status" value="1"/>
</dbReference>
<evidence type="ECO:0000259" key="3">
    <source>
        <dbReference type="Pfam" id="PF13439"/>
    </source>
</evidence>
<name>A0A0G1HZV7_9BACT</name>
<protein>
    <submittedName>
        <fullName evidence="4">Glycosyl transferase group 1</fullName>
    </submittedName>
</protein>
<dbReference type="CDD" id="cd03809">
    <property type="entry name" value="GT4_MtfB-like"/>
    <property type="match status" value="1"/>
</dbReference>
<feature type="domain" description="Glycosyl transferase family 1" evidence="2">
    <location>
        <begin position="190"/>
        <end position="341"/>
    </location>
</feature>
<dbReference type="Proteomes" id="UP000034006">
    <property type="component" value="Unassembled WGS sequence"/>
</dbReference>
<dbReference type="SUPFAM" id="SSF53756">
    <property type="entry name" value="UDP-Glycosyltransferase/glycogen phosphorylase"/>
    <property type="match status" value="1"/>
</dbReference>
<organism evidence="4 5">
    <name type="scientific">Candidatus Collierbacteria bacterium GW2011_GWB2_44_22</name>
    <dbReference type="NCBI Taxonomy" id="1618387"/>
    <lineage>
        <taxon>Bacteria</taxon>
        <taxon>Candidatus Collieribacteriota</taxon>
    </lineage>
</organism>
<dbReference type="AlphaFoldDB" id="A0A0G1HZV7"/>
<accession>A0A0G1HZV7</accession>
<evidence type="ECO:0000313" key="5">
    <source>
        <dbReference type="Proteomes" id="UP000034006"/>
    </source>
</evidence>
<dbReference type="PANTHER" id="PTHR46401">
    <property type="entry name" value="GLYCOSYLTRANSFERASE WBBK-RELATED"/>
    <property type="match status" value="1"/>
</dbReference>
<evidence type="ECO:0000259" key="2">
    <source>
        <dbReference type="Pfam" id="PF00534"/>
    </source>
</evidence>
<dbReference type="GO" id="GO:0009103">
    <property type="term" value="P:lipopolysaccharide biosynthetic process"/>
    <property type="evidence" value="ECO:0007669"/>
    <property type="project" value="TreeGrafter"/>
</dbReference>
<evidence type="ECO:0000256" key="1">
    <source>
        <dbReference type="ARBA" id="ARBA00022679"/>
    </source>
</evidence>
<dbReference type="GO" id="GO:0016757">
    <property type="term" value="F:glycosyltransferase activity"/>
    <property type="evidence" value="ECO:0007669"/>
    <property type="project" value="InterPro"/>
</dbReference>
<dbReference type="Pfam" id="PF13439">
    <property type="entry name" value="Glyco_transf_4"/>
    <property type="match status" value="1"/>
</dbReference>
<comment type="caution">
    <text evidence="4">The sequence shown here is derived from an EMBL/GenBank/DDBJ whole genome shotgun (WGS) entry which is preliminary data.</text>
</comment>
<proteinExistence type="predicted"/>
<keyword evidence="1 4" id="KW-0808">Transferase</keyword>
<dbReference type="InterPro" id="IPR028098">
    <property type="entry name" value="Glyco_trans_4-like_N"/>
</dbReference>
<evidence type="ECO:0000313" key="4">
    <source>
        <dbReference type="EMBL" id="KKT52510.1"/>
    </source>
</evidence>
<dbReference type="Gene3D" id="3.40.50.2000">
    <property type="entry name" value="Glycogen Phosphorylase B"/>
    <property type="match status" value="2"/>
</dbReference>
<dbReference type="Pfam" id="PF00534">
    <property type="entry name" value="Glycos_transf_1"/>
    <property type="match status" value="1"/>
</dbReference>
<dbReference type="EMBL" id="LCIH01000001">
    <property type="protein sequence ID" value="KKT52510.1"/>
    <property type="molecule type" value="Genomic_DNA"/>
</dbReference>
<reference evidence="4 5" key="1">
    <citation type="journal article" date="2015" name="Nature">
        <title>rRNA introns, odd ribosomes, and small enigmatic genomes across a large radiation of phyla.</title>
        <authorList>
            <person name="Brown C.T."/>
            <person name="Hug L.A."/>
            <person name="Thomas B.C."/>
            <person name="Sharon I."/>
            <person name="Castelle C.J."/>
            <person name="Singh A."/>
            <person name="Wilkins M.J."/>
            <person name="Williams K.H."/>
            <person name="Banfield J.F."/>
        </authorList>
    </citation>
    <scope>NUCLEOTIDE SEQUENCE [LARGE SCALE GENOMIC DNA]</scope>
</reference>
<sequence>MKIAIDISQAIYGTGVSVYTKNLVANLIKLYPEDEFVLFGGSLRRRKELYTLAKKLKGSPRIFPLAPTLMDFVWNSLHLIPIEVFTGPVDLVHTSDWTEPPSKYPKVTTVHDLVPFLFPQTTTDSIRNAHKKKLAWVIRESKKIIAVSQSTKKDLIAILRVPEEKIVVIPEGVEERYTPQPLEIVEMAKRHYKTGDNFIFTLSTVEPRKNQGALIKAFEIVRKSIPDLKLVIAGRFRQDSDLQETEGVIMPGYIPDADMPALYSGCLAFVLPSVYEGFGLPPLQAMACGAAVAVSDISSLPEVVEDAGVLFDPQNVESIAAGIIKAIKNRARLKPKSLKQASKYTWKKTAEETYKVYREVLAK</sequence>
<gene>
    <name evidence="4" type="ORF">UW44_C0001G0062</name>
</gene>
<dbReference type="InterPro" id="IPR001296">
    <property type="entry name" value="Glyco_trans_1"/>
</dbReference>
<feature type="domain" description="Glycosyltransferase subfamily 4-like N-terminal" evidence="3">
    <location>
        <begin position="15"/>
        <end position="174"/>
    </location>
</feature>